<evidence type="ECO:0000313" key="10">
    <source>
        <dbReference type="Proteomes" id="UP000244223"/>
    </source>
</evidence>
<dbReference type="PROSITE" id="PS51645">
    <property type="entry name" value="PHR_CRY_ALPHA_BETA"/>
    <property type="match status" value="1"/>
</dbReference>
<dbReference type="NCBIfam" id="TIGR02765">
    <property type="entry name" value="crypto_DASH"/>
    <property type="match status" value="1"/>
</dbReference>
<feature type="binding site" evidence="6">
    <location>
        <begin position="246"/>
        <end position="250"/>
    </location>
    <ligand>
        <name>FAD</name>
        <dbReference type="ChEBI" id="CHEBI:57692"/>
    </ligand>
</feature>
<dbReference type="GO" id="GO:0000719">
    <property type="term" value="P:photoreactive repair"/>
    <property type="evidence" value="ECO:0007669"/>
    <property type="project" value="TreeGrafter"/>
</dbReference>
<evidence type="ECO:0000256" key="3">
    <source>
        <dbReference type="ARBA" id="ARBA00022630"/>
    </source>
</evidence>
<dbReference type="Gene3D" id="1.25.40.80">
    <property type="match status" value="1"/>
</dbReference>
<evidence type="ECO:0000259" key="8">
    <source>
        <dbReference type="PROSITE" id="PS51645"/>
    </source>
</evidence>
<name>A0A2T5IWC9_9GAMM</name>
<dbReference type="PANTHER" id="PTHR11455">
    <property type="entry name" value="CRYPTOCHROME"/>
    <property type="match status" value="1"/>
</dbReference>
<dbReference type="InterPro" id="IPR005101">
    <property type="entry name" value="Cryptochr/Photolyase_FAD-bd"/>
</dbReference>
<gene>
    <name evidence="9" type="ORF">C8N29_11451</name>
</gene>
<comment type="cofactor">
    <cofactor evidence="6 7">
        <name>FAD</name>
        <dbReference type="ChEBI" id="CHEBI:57692"/>
    </cofactor>
    <text evidence="6 7">Binds 1 FAD per subunit.</text>
</comment>
<dbReference type="InterPro" id="IPR014133">
    <property type="entry name" value="Cry_DASH"/>
</dbReference>
<keyword evidence="3 6" id="KW-0285">Flavoprotein</keyword>
<keyword evidence="10" id="KW-1185">Reference proteome</keyword>
<dbReference type="InterPro" id="IPR036155">
    <property type="entry name" value="Crypto/Photolyase_N_sf"/>
</dbReference>
<keyword evidence="5 7" id="KW-0157">Chromophore</keyword>
<comment type="caution">
    <text evidence="9">The sequence shown here is derived from an EMBL/GenBank/DDBJ whole genome shotgun (WGS) entry which is preliminary data.</text>
</comment>
<dbReference type="Gene3D" id="1.10.579.10">
    <property type="entry name" value="DNA Cyclobutane Dipyrimidine Photolyase, subunit A, domain 3"/>
    <property type="match status" value="1"/>
</dbReference>
<organism evidence="9 10">
    <name type="scientific">Agitococcus lubricus</name>
    <dbReference type="NCBI Taxonomy" id="1077255"/>
    <lineage>
        <taxon>Bacteria</taxon>
        <taxon>Pseudomonadati</taxon>
        <taxon>Pseudomonadota</taxon>
        <taxon>Gammaproteobacteria</taxon>
        <taxon>Moraxellales</taxon>
        <taxon>Moraxellaceae</taxon>
        <taxon>Agitococcus</taxon>
    </lineage>
</organism>
<dbReference type="InterPro" id="IPR036134">
    <property type="entry name" value="Crypto/Photolyase_FAD-like_sf"/>
</dbReference>
<dbReference type="GO" id="GO:0071949">
    <property type="term" value="F:FAD binding"/>
    <property type="evidence" value="ECO:0007669"/>
    <property type="project" value="TreeGrafter"/>
</dbReference>
<feature type="binding site" evidence="6">
    <location>
        <begin position="382"/>
        <end position="384"/>
    </location>
    <ligand>
        <name>FAD</name>
        <dbReference type="ChEBI" id="CHEBI:57692"/>
    </ligand>
</feature>
<sequence length="430" mass="49503">MVKTMIYWFRNDLRLHDNPALHYACQQVDYLLPVYWLNTAQHQNTIWGFVRQGQHRQVFLSQALQDLSQQLSDIDSQLTVLVSDTITALTKFIEDYQVDEIVCEEIAAPEEQAQVDYLRSLGVKVTCIWQSSLYAPTQLPFDIVQLPTVFSQFRQKIEKARCQVVAPIETPRVLPPLPPNSPQKTPFTALDNVSAQLDSRSAFPYFFSKCHGGERHALAFAQAYFASLLPQHYKQTRNGLIGLDYSSKLSPWLATGALSVRYVYQLLKLHEQQHGANDSTYWLWFELLWRDYFRFLHLRYGKQLYRKSGLGHASIAPFNAANFSQWQTGTTGHSWIDAGMRELAATGYLSNRMRQNVASYWLNELQGNWQAGAAWFESMLLDYDVYSNQGNWLYLAGIGTDPRGQRWFNPQKQAQQYDPQGGYQALWGQA</sequence>
<dbReference type="InterPro" id="IPR014729">
    <property type="entry name" value="Rossmann-like_a/b/a_fold"/>
</dbReference>
<evidence type="ECO:0000256" key="5">
    <source>
        <dbReference type="ARBA" id="ARBA00022991"/>
    </source>
</evidence>
<dbReference type="Proteomes" id="UP000244223">
    <property type="component" value="Unassembled WGS sequence"/>
</dbReference>
<dbReference type="GO" id="GO:0003913">
    <property type="term" value="F:DNA photolyase activity"/>
    <property type="evidence" value="ECO:0007669"/>
    <property type="project" value="InterPro"/>
</dbReference>
<protein>
    <recommendedName>
        <fullName evidence="2 7">Cryptochrome DASH</fullName>
    </recommendedName>
</protein>
<evidence type="ECO:0000256" key="2">
    <source>
        <dbReference type="ARBA" id="ARBA00017881"/>
    </source>
</evidence>
<dbReference type="Pfam" id="PF03441">
    <property type="entry name" value="FAD_binding_7"/>
    <property type="match status" value="1"/>
</dbReference>
<dbReference type="InterPro" id="IPR006050">
    <property type="entry name" value="DNA_photolyase_N"/>
</dbReference>
<comment type="cofactor">
    <cofactor evidence="7">
        <name>(6R)-5,10-methylene-5,6,7,8-tetrahydrofolate</name>
        <dbReference type="ChEBI" id="CHEBI:15636"/>
    </cofactor>
    <text evidence="7">Binds 1 5,10-methenyltetrahydrofolate (MTHF) per subunit.</text>
</comment>
<comment type="function">
    <text evidence="7">May have a photoreceptor function.</text>
</comment>
<dbReference type="GO" id="GO:0003677">
    <property type="term" value="F:DNA binding"/>
    <property type="evidence" value="ECO:0007669"/>
    <property type="project" value="TreeGrafter"/>
</dbReference>
<feature type="binding site" evidence="6">
    <location>
        <begin position="286"/>
        <end position="293"/>
    </location>
    <ligand>
        <name>FAD</name>
        <dbReference type="ChEBI" id="CHEBI:57692"/>
    </ligand>
</feature>
<evidence type="ECO:0000256" key="1">
    <source>
        <dbReference type="ARBA" id="ARBA00005862"/>
    </source>
</evidence>
<feature type="binding site" evidence="6">
    <location>
        <position position="233"/>
    </location>
    <ligand>
        <name>FAD</name>
        <dbReference type="ChEBI" id="CHEBI:57692"/>
    </ligand>
</feature>
<dbReference type="Gene3D" id="3.40.50.620">
    <property type="entry name" value="HUPs"/>
    <property type="match status" value="1"/>
</dbReference>
<evidence type="ECO:0000256" key="6">
    <source>
        <dbReference type="PIRSR" id="PIRSR602081-1"/>
    </source>
</evidence>
<reference evidence="9 10" key="1">
    <citation type="submission" date="2018-04" db="EMBL/GenBank/DDBJ databases">
        <title>Genomic Encyclopedia of Archaeal and Bacterial Type Strains, Phase II (KMG-II): from individual species to whole genera.</title>
        <authorList>
            <person name="Goeker M."/>
        </authorList>
    </citation>
    <scope>NUCLEOTIDE SEQUENCE [LARGE SCALE GENOMIC DNA]</scope>
    <source>
        <strain evidence="9 10">DSM 5822</strain>
    </source>
</reference>
<dbReference type="SUPFAM" id="SSF48173">
    <property type="entry name" value="Cryptochrome/photolyase FAD-binding domain"/>
    <property type="match status" value="1"/>
</dbReference>
<keyword evidence="9" id="KW-0456">Lyase</keyword>
<evidence type="ECO:0000256" key="4">
    <source>
        <dbReference type="ARBA" id="ARBA00022827"/>
    </source>
</evidence>
<dbReference type="AlphaFoldDB" id="A0A2T5IWC9"/>
<dbReference type="EMBL" id="QAON01000014">
    <property type="protein sequence ID" value="PTQ88191.1"/>
    <property type="molecule type" value="Genomic_DNA"/>
</dbReference>
<comment type="similarity">
    <text evidence="1 7">Belongs to the DNA photolyase class-1 family.</text>
</comment>
<keyword evidence="4 6" id="KW-0274">FAD</keyword>
<feature type="domain" description="Photolyase/cryptochrome alpha/beta" evidence="8">
    <location>
        <begin position="3"/>
        <end position="133"/>
    </location>
</feature>
<dbReference type="SUPFAM" id="SSF52425">
    <property type="entry name" value="Cryptochrome/photolyase, N-terminal domain"/>
    <property type="match status" value="1"/>
</dbReference>
<accession>A0A2T5IWC9</accession>
<evidence type="ECO:0000313" key="9">
    <source>
        <dbReference type="EMBL" id="PTQ88191.1"/>
    </source>
</evidence>
<evidence type="ECO:0000256" key="7">
    <source>
        <dbReference type="RuleBase" id="RU367151"/>
    </source>
</evidence>
<dbReference type="Pfam" id="PF00875">
    <property type="entry name" value="DNA_photolyase"/>
    <property type="match status" value="1"/>
</dbReference>
<dbReference type="InterPro" id="IPR002081">
    <property type="entry name" value="Cryptochrome/DNA_photolyase_1"/>
</dbReference>
<dbReference type="PANTHER" id="PTHR11455:SF22">
    <property type="entry name" value="CRYPTOCHROME DASH"/>
    <property type="match status" value="1"/>
</dbReference>
<dbReference type="PRINTS" id="PR00147">
    <property type="entry name" value="DNAPHOTLYASE"/>
</dbReference>
<proteinExistence type="inferred from homology"/>